<evidence type="ECO:0000256" key="2">
    <source>
        <dbReference type="ARBA" id="ARBA00023002"/>
    </source>
</evidence>
<accession>A0A0G1PKR7</accession>
<gene>
    <name evidence="7" type="ORF">UX45_C0010G0011</name>
</gene>
<dbReference type="PROSITE" id="PS00065">
    <property type="entry name" value="D_2_HYDROXYACID_DH_1"/>
    <property type="match status" value="1"/>
</dbReference>
<dbReference type="AlphaFoldDB" id="A0A0G1PKR7"/>
<dbReference type="InterPro" id="IPR029752">
    <property type="entry name" value="D-isomer_DH_CS1"/>
</dbReference>
<dbReference type="PROSITE" id="PS00670">
    <property type="entry name" value="D_2_HYDROXYACID_DH_2"/>
    <property type="match status" value="1"/>
</dbReference>
<dbReference type="FunFam" id="3.40.50.720:FF:000203">
    <property type="entry name" value="D-3-phosphoglycerate dehydrogenase (SerA)"/>
    <property type="match status" value="1"/>
</dbReference>
<dbReference type="Gene3D" id="3.40.50.720">
    <property type="entry name" value="NAD(P)-binding Rossmann-like Domain"/>
    <property type="match status" value="2"/>
</dbReference>
<dbReference type="Proteomes" id="UP000034705">
    <property type="component" value="Unassembled WGS sequence"/>
</dbReference>
<dbReference type="InterPro" id="IPR029753">
    <property type="entry name" value="D-isomer_DH_CS"/>
</dbReference>
<dbReference type="InterPro" id="IPR050223">
    <property type="entry name" value="D-isomer_2-hydroxyacid_DH"/>
</dbReference>
<sequence length="350" mass="39155">MAIHKVPQKISHQNKKDSMNYRVLVTRRIPDIGMNLLLKDKRLRLDVYEKNRVIPQKELLKRIKGVDILLCLLTDRIDAKVMDAAGSSLKLIVNYAVGFNNIDVEAATKRKIAVANAPSPYVSESVAEHTIALLFALTRRIVESDAFTRAGNYKGWDPHLLLGTDVYGKTLGIIGTGAIGEAVVHRMHDGFFMKILYHDVKRNPVLEKETGAKFVSINELLKRSDFVSLHVPLLPSTHHLISTKELALMKKTAFLINTARGPVVDERELLKALARKQIAGAGLDVYECEPMIDCDPHDHLELRKMKNVVLTPHIASSTIEAREAMAKVVAENILLFLKGKRLPCQVNEIV</sequence>
<dbReference type="GO" id="GO:0005829">
    <property type="term" value="C:cytosol"/>
    <property type="evidence" value="ECO:0007669"/>
    <property type="project" value="TreeGrafter"/>
</dbReference>
<dbReference type="PATRIC" id="fig|1619001.3.peg.515"/>
<feature type="domain" description="D-isomer specific 2-hydroxyacid dehydrogenase NAD-binding" evidence="6">
    <location>
        <begin position="131"/>
        <end position="315"/>
    </location>
</feature>
<dbReference type="PANTHER" id="PTHR10996:SF257">
    <property type="entry name" value="GLYOXYLATE REDUCTASE 1"/>
    <property type="match status" value="1"/>
</dbReference>
<keyword evidence="2 4" id="KW-0560">Oxidoreductase</keyword>
<keyword evidence="3" id="KW-0520">NAD</keyword>
<dbReference type="PROSITE" id="PS00671">
    <property type="entry name" value="D_2_HYDROXYACID_DH_3"/>
    <property type="match status" value="1"/>
</dbReference>
<evidence type="ECO:0000256" key="3">
    <source>
        <dbReference type="ARBA" id="ARBA00023027"/>
    </source>
</evidence>
<dbReference type="GO" id="GO:0016618">
    <property type="term" value="F:hydroxypyruvate reductase [NAD(P)H] activity"/>
    <property type="evidence" value="ECO:0007669"/>
    <property type="project" value="TreeGrafter"/>
</dbReference>
<feature type="domain" description="D-isomer specific 2-hydroxyacid dehydrogenase catalytic" evidence="5">
    <location>
        <begin position="23"/>
        <end position="347"/>
    </location>
</feature>
<comment type="similarity">
    <text evidence="1 4">Belongs to the D-isomer specific 2-hydroxyacid dehydrogenase family.</text>
</comment>
<proteinExistence type="inferred from homology"/>
<evidence type="ECO:0000256" key="4">
    <source>
        <dbReference type="RuleBase" id="RU003719"/>
    </source>
</evidence>
<evidence type="ECO:0000259" key="6">
    <source>
        <dbReference type="Pfam" id="PF02826"/>
    </source>
</evidence>
<dbReference type="Pfam" id="PF02826">
    <property type="entry name" value="2-Hacid_dh_C"/>
    <property type="match status" value="1"/>
</dbReference>
<dbReference type="SUPFAM" id="SSF52283">
    <property type="entry name" value="Formate/glycerate dehydrogenase catalytic domain-like"/>
    <property type="match status" value="1"/>
</dbReference>
<dbReference type="InterPro" id="IPR006140">
    <property type="entry name" value="D-isomer_DH_NAD-bd"/>
</dbReference>
<dbReference type="SUPFAM" id="SSF51735">
    <property type="entry name" value="NAD(P)-binding Rossmann-fold domains"/>
    <property type="match status" value="1"/>
</dbReference>
<dbReference type="InterPro" id="IPR006139">
    <property type="entry name" value="D-isomer_2_OHA_DH_cat_dom"/>
</dbReference>
<evidence type="ECO:0000259" key="5">
    <source>
        <dbReference type="Pfam" id="PF00389"/>
    </source>
</evidence>
<evidence type="ECO:0000256" key="1">
    <source>
        <dbReference type="ARBA" id="ARBA00005854"/>
    </source>
</evidence>
<comment type="caution">
    <text evidence="7">The sequence shown here is derived from an EMBL/GenBank/DDBJ whole genome shotgun (WGS) entry which is preliminary data.</text>
</comment>
<dbReference type="Pfam" id="PF00389">
    <property type="entry name" value="2-Hacid_dh"/>
    <property type="match status" value="1"/>
</dbReference>
<evidence type="ECO:0000313" key="7">
    <source>
        <dbReference type="EMBL" id="KKU33326.1"/>
    </source>
</evidence>
<dbReference type="GO" id="GO:0030267">
    <property type="term" value="F:glyoxylate reductase (NADPH) activity"/>
    <property type="evidence" value="ECO:0007669"/>
    <property type="project" value="TreeGrafter"/>
</dbReference>
<dbReference type="GO" id="GO:0051287">
    <property type="term" value="F:NAD binding"/>
    <property type="evidence" value="ECO:0007669"/>
    <property type="project" value="InterPro"/>
</dbReference>
<protein>
    <submittedName>
        <fullName evidence="7">Lactate dehydrogenase-like protein oxidoreductase</fullName>
    </submittedName>
</protein>
<name>A0A0G1PKR7_9BACT</name>
<reference evidence="7 8" key="1">
    <citation type="journal article" date="2015" name="Nature">
        <title>rRNA introns, odd ribosomes, and small enigmatic genomes across a large radiation of phyla.</title>
        <authorList>
            <person name="Brown C.T."/>
            <person name="Hug L.A."/>
            <person name="Thomas B.C."/>
            <person name="Sharon I."/>
            <person name="Castelle C.J."/>
            <person name="Singh A."/>
            <person name="Wilkins M.J."/>
            <person name="Williams K.H."/>
            <person name="Banfield J.F."/>
        </authorList>
    </citation>
    <scope>NUCLEOTIDE SEQUENCE [LARGE SCALE GENOMIC DNA]</scope>
</reference>
<organism evidence="7 8">
    <name type="scientific">Candidatus Uhrbacteria bacterium GW2011_GWF2_46_218</name>
    <dbReference type="NCBI Taxonomy" id="1619001"/>
    <lineage>
        <taxon>Bacteria</taxon>
        <taxon>Candidatus Uhriibacteriota</taxon>
    </lineage>
</organism>
<dbReference type="PANTHER" id="PTHR10996">
    <property type="entry name" value="2-HYDROXYACID DEHYDROGENASE-RELATED"/>
    <property type="match status" value="1"/>
</dbReference>
<dbReference type="InterPro" id="IPR036291">
    <property type="entry name" value="NAD(P)-bd_dom_sf"/>
</dbReference>
<dbReference type="EMBL" id="LCMG01000010">
    <property type="protein sequence ID" value="KKU33326.1"/>
    <property type="molecule type" value="Genomic_DNA"/>
</dbReference>
<evidence type="ECO:0000313" key="8">
    <source>
        <dbReference type="Proteomes" id="UP000034705"/>
    </source>
</evidence>
<dbReference type="CDD" id="cd05301">
    <property type="entry name" value="GDH"/>
    <property type="match status" value="1"/>
</dbReference>